<sequence>MKKAIIAVLIGALSIGSLSYATNYNQKLEDVKDNIGNVQNQRKEKETQVQAIMRRIEELASMISISENKIKGIEGDISSKEREIVTTENEIVVLEDNIQTNTDLLGQRLRVMYRTSDIDYIQVLLNSADIEELLSNMNMIKKVVEQDKEILGELKGQKEQVELKKKGLEEEQRKLVSLRVSLETEKITLEKSKEEQDKNRRLVQSEIDDLKAMEAELLKEAKNLENKIRELQRQKGIGGNYKGGVMAWPVAGGGRVTSPYGNRIHPVLRERIFHTGIDIAASSGTAILAANDGRVIYTGYRGSYGNTVMIDHGGGIVTLYAHASSIVVSEGQDVKRGDTVSRVGSTGRSTGPHLHFEVRENGNYVNPSKYIGG</sequence>
<dbReference type="GO" id="GO:0016787">
    <property type="term" value="F:hydrolase activity"/>
    <property type="evidence" value="ECO:0007669"/>
    <property type="project" value="UniProtKB-KW"/>
</dbReference>
<dbReference type="SUPFAM" id="SSF51261">
    <property type="entry name" value="Duplicated hybrid motif"/>
    <property type="match status" value="1"/>
</dbReference>
<dbReference type="PANTHER" id="PTHR21666:SF289">
    <property type="entry name" value="L-ALA--D-GLU ENDOPEPTIDASE"/>
    <property type="match status" value="1"/>
</dbReference>
<keyword evidence="7" id="KW-1185">Reference proteome</keyword>
<evidence type="ECO:0000256" key="2">
    <source>
        <dbReference type="SAM" id="Coils"/>
    </source>
</evidence>
<feature type="domain" description="Peptidoglycan hydrolase PcsB coiled-coil" evidence="5">
    <location>
        <begin position="91"/>
        <end position="164"/>
    </location>
</feature>
<dbReference type="EMBL" id="JAGGLI010000019">
    <property type="protein sequence ID" value="MBP2027962.1"/>
    <property type="molecule type" value="Genomic_DNA"/>
</dbReference>
<keyword evidence="1 3" id="KW-0732">Signal</keyword>
<feature type="coiled-coil region" evidence="2">
    <location>
        <begin position="21"/>
        <end position="97"/>
    </location>
</feature>
<evidence type="ECO:0000256" key="3">
    <source>
        <dbReference type="SAM" id="SignalP"/>
    </source>
</evidence>
<accession>A0ABS4KJJ6</accession>
<feature type="signal peptide" evidence="3">
    <location>
        <begin position="1"/>
        <end position="21"/>
    </location>
</feature>
<protein>
    <submittedName>
        <fullName evidence="6">Murein DD-endopeptidase MepM/ murein hydrolase activator NlpD</fullName>
    </submittedName>
</protein>
<feature type="domain" description="M23ase beta-sheet core" evidence="4">
    <location>
        <begin position="273"/>
        <end position="367"/>
    </location>
</feature>
<keyword evidence="6" id="KW-0378">Hydrolase</keyword>
<dbReference type="InterPro" id="IPR057309">
    <property type="entry name" value="PcsB_CC"/>
</dbReference>
<proteinExistence type="predicted"/>
<dbReference type="Gene3D" id="2.70.70.10">
    <property type="entry name" value="Glucose Permease (Domain IIA)"/>
    <property type="match status" value="1"/>
</dbReference>
<dbReference type="CDD" id="cd12797">
    <property type="entry name" value="M23_peptidase"/>
    <property type="match status" value="1"/>
</dbReference>
<evidence type="ECO:0000259" key="5">
    <source>
        <dbReference type="Pfam" id="PF24568"/>
    </source>
</evidence>
<dbReference type="Pfam" id="PF24568">
    <property type="entry name" value="CC_PcsB"/>
    <property type="match status" value="1"/>
</dbReference>
<feature type="coiled-coil region" evidence="2">
    <location>
        <begin position="151"/>
        <end position="234"/>
    </location>
</feature>
<feature type="chain" id="PRO_5046621592" evidence="3">
    <location>
        <begin position="22"/>
        <end position="373"/>
    </location>
</feature>
<keyword evidence="2" id="KW-0175">Coiled coil</keyword>
<gene>
    <name evidence="6" type="ORF">J2Z35_001761</name>
</gene>
<evidence type="ECO:0000313" key="6">
    <source>
        <dbReference type="EMBL" id="MBP2027962.1"/>
    </source>
</evidence>
<evidence type="ECO:0000259" key="4">
    <source>
        <dbReference type="Pfam" id="PF01551"/>
    </source>
</evidence>
<dbReference type="Pfam" id="PF01551">
    <property type="entry name" value="Peptidase_M23"/>
    <property type="match status" value="1"/>
</dbReference>
<evidence type="ECO:0000256" key="1">
    <source>
        <dbReference type="ARBA" id="ARBA00022729"/>
    </source>
</evidence>
<name>A0ABS4KJJ6_9FIRM</name>
<dbReference type="InterPro" id="IPR011055">
    <property type="entry name" value="Dup_hybrid_motif"/>
</dbReference>
<dbReference type="RefSeq" id="WP_209661022.1">
    <property type="nucleotide sequence ID" value="NZ_JAGGLI010000019.1"/>
</dbReference>
<dbReference type="InterPro" id="IPR050570">
    <property type="entry name" value="Cell_wall_metabolism_enzyme"/>
</dbReference>
<dbReference type="InterPro" id="IPR016047">
    <property type="entry name" value="M23ase_b-sheet_dom"/>
</dbReference>
<comment type="caution">
    <text evidence="6">The sequence shown here is derived from an EMBL/GenBank/DDBJ whole genome shotgun (WGS) entry which is preliminary data.</text>
</comment>
<reference evidence="6 7" key="1">
    <citation type="submission" date="2021-03" db="EMBL/GenBank/DDBJ databases">
        <title>Genomic Encyclopedia of Type Strains, Phase IV (KMG-IV): sequencing the most valuable type-strain genomes for metagenomic binning, comparative biology and taxonomic classification.</title>
        <authorList>
            <person name="Goeker M."/>
        </authorList>
    </citation>
    <scope>NUCLEOTIDE SEQUENCE [LARGE SCALE GENOMIC DNA]</scope>
    <source>
        <strain evidence="6 7">DSM 27512</strain>
    </source>
</reference>
<organism evidence="6 7">
    <name type="scientific">Acetoanaerobium pronyense</name>
    <dbReference type="NCBI Taxonomy" id="1482736"/>
    <lineage>
        <taxon>Bacteria</taxon>
        <taxon>Bacillati</taxon>
        <taxon>Bacillota</taxon>
        <taxon>Clostridia</taxon>
        <taxon>Peptostreptococcales</taxon>
        <taxon>Filifactoraceae</taxon>
        <taxon>Acetoanaerobium</taxon>
    </lineage>
</organism>
<dbReference type="Gene3D" id="6.10.250.3150">
    <property type="match status" value="1"/>
</dbReference>
<dbReference type="Proteomes" id="UP001314903">
    <property type="component" value="Unassembled WGS sequence"/>
</dbReference>
<dbReference type="PANTHER" id="PTHR21666">
    <property type="entry name" value="PEPTIDASE-RELATED"/>
    <property type="match status" value="1"/>
</dbReference>
<evidence type="ECO:0000313" key="7">
    <source>
        <dbReference type="Proteomes" id="UP001314903"/>
    </source>
</evidence>